<evidence type="ECO:0000313" key="3">
    <source>
        <dbReference type="EMBL" id="ERL06773.1"/>
    </source>
</evidence>
<keyword evidence="4" id="KW-1185">Reference proteome</keyword>
<protein>
    <submittedName>
        <fullName evidence="3">Uncharacterized protein</fullName>
    </submittedName>
</protein>
<dbReference type="STRING" id="1125712.HMPREF1316_0596"/>
<evidence type="ECO:0000256" key="2">
    <source>
        <dbReference type="SAM" id="Phobius"/>
    </source>
</evidence>
<organism evidence="3 4">
    <name type="scientific">Olsenella profusa F0195</name>
    <dbReference type="NCBI Taxonomy" id="1125712"/>
    <lineage>
        <taxon>Bacteria</taxon>
        <taxon>Bacillati</taxon>
        <taxon>Actinomycetota</taxon>
        <taxon>Coriobacteriia</taxon>
        <taxon>Coriobacteriales</taxon>
        <taxon>Atopobiaceae</taxon>
        <taxon>Olsenella</taxon>
    </lineage>
</organism>
<evidence type="ECO:0000313" key="4">
    <source>
        <dbReference type="Proteomes" id="UP000016638"/>
    </source>
</evidence>
<dbReference type="RefSeq" id="WP_021726841.1">
    <property type="nucleotide sequence ID" value="NZ_AWEZ01000062.1"/>
</dbReference>
<dbReference type="AlphaFoldDB" id="U2TKU7"/>
<feature type="compositionally biased region" description="Polar residues" evidence="1">
    <location>
        <begin position="226"/>
        <end position="236"/>
    </location>
</feature>
<dbReference type="Proteomes" id="UP000016638">
    <property type="component" value="Unassembled WGS sequence"/>
</dbReference>
<gene>
    <name evidence="3" type="ORF">HMPREF1316_0596</name>
</gene>
<feature type="transmembrane region" description="Helical" evidence="2">
    <location>
        <begin position="21"/>
        <end position="41"/>
    </location>
</feature>
<accession>U2TKU7</accession>
<sequence>MARALSSGKPALARGAGHMTPLSVALTVAGILIIGVSMWFLPAYLEGQDPLSALFGGGPSGPSGSADAEAVAAGANQRQRFASLSKEDVIQALAGLSYGGEDLSLVMDDAGVYLDENGIWIEQVSLDSAPTMLDVTARRTEALAVWAKGTGLDIPQVTWIVEDGDGTVRMSETVSARTTAGEHTTAGLLGATLGYQISGDAYQNLGAVSFSQAYGVSPKLPDGANVSVSSETTSAGEQLLEDRMHHGQ</sequence>
<evidence type="ECO:0000256" key="1">
    <source>
        <dbReference type="SAM" id="MobiDB-lite"/>
    </source>
</evidence>
<dbReference type="OrthoDB" id="9004184at2"/>
<dbReference type="PATRIC" id="fig|1125712.3.peg.2016"/>
<proteinExistence type="predicted"/>
<keyword evidence="2" id="KW-0472">Membrane</keyword>
<name>U2TKU7_9ACTN</name>
<dbReference type="EMBL" id="AWEZ01000062">
    <property type="protein sequence ID" value="ERL06773.1"/>
    <property type="molecule type" value="Genomic_DNA"/>
</dbReference>
<keyword evidence="2" id="KW-0812">Transmembrane</keyword>
<keyword evidence="2" id="KW-1133">Transmembrane helix</keyword>
<comment type="caution">
    <text evidence="3">The sequence shown here is derived from an EMBL/GenBank/DDBJ whole genome shotgun (WGS) entry which is preliminary data.</text>
</comment>
<reference evidence="3 4" key="1">
    <citation type="submission" date="2013-08" db="EMBL/GenBank/DDBJ databases">
        <authorList>
            <person name="Durkin A.S."/>
            <person name="Haft D.R."/>
            <person name="McCorrison J."/>
            <person name="Torralba M."/>
            <person name="Gillis M."/>
            <person name="Haft D.H."/>
            <person name="Methe B."/>
            <person name="Sutton G."/>
            <person name="Nelson K.E."/>
        </authorList>
    </citation>
    <scope>NUCLEOTIDE SEQUENCE [LARGE SCALE GENOMIC DNA]</scope>
    <source>
        <strain evidence="3 4">F0195</strain>
    </source>
</reference>
<feature type="region of interest" description="Disordered" evidence="1">
    <location>
        <begin position="225"/>
        <end position="248"/>
    </location>
</feature>